<dbReference type="OrthoDB" id="9811841at2"/>
<dbReference type="InterPro" id="IPR003385">
    <property type="entry name" value="Glyco_hydro_77"/>
</dbReference>
<evidence type="ECO:0000256" key="5">
    <source>
        <dbReference type="ARBA" id="ARBA00022676"/>
    </source>
</evidence>
<dbReference type="PANTHER" id="PTHR32438">
    <property type="entry name" value="4-ALPHA-GLUCANOTRANSFERASE DPE1, CHLOROPLASTIC/AMYLOPLASTIC"/>
    <property type="match status" value="1"/>
</dbReference>
<dbReference type="KEGG" id="clt:CM240_1993"/>
<keyword evidence="7 10" id="KW-0119">Carbohydrate metabolism</keyword>
<dbReference type="InterPro" id="IPR017853">
    <property type="entry name" value="GH"/>
</dbReference>
<dbReference type="STRING" id="1216932.CM240_1993"/>
<keyword evidence="12" id="KW-1185">Reference proteome</keyword>
<evidence type="ECO:0000256" key="1">
    <source>
        <dbReference type="ARBA" id="ARBA00000439"/>
    </source>
</evidence>
<evidence type="ECO:0000256" key="7">
    <source>
        <dbReference type="ARBA" id="ARBA00023277"/>
    </source>
</evidence>
<proteinExistence type="inferred from homology"/>
<dbReference type="GO" id="GO:0004134">
    <property type="term" value="F:4-alpha-glucanotransferase activity"/>
    <property type="evidence" value="ECO:0007669"/>
    <property type="project" value="UniProtKB-EC"/>
</dbReference>
<dbReference type="EMBL" id="HG917868">
    <property type="protein sequence ID" value="CDM69151.1"/>
    <property type="molecule type" value="Genomic_DNA"/>
</dbReference>
<evidence type="ECO:0000256" key="9">
    <source>
        <dbReference type="ARBA" id="ARBA00031501"/>
    </source>
</evidence>
<dbReference type="Pfam" id="PF02446">
    <property type="entry name" value="Glyco_hydro_77"/>
    <property type="match status" value="1"/>
</dbReference>
<dbReference type="PATRIC" id="fig|1216932.3.peg.1993"/>
<evidence type="ECO:0000313" key="12">
    <source>
        <dbReference type="Proteomes" id="UP000019426"/>
    </source>
</evidence>
<dbReference type="EC" id="2.4.1.25" evidence="3 10"/>
<dbReference type="Gene3D" id="3.20.20.80">
    <property type="entry name" value="Glycosidases"/>
    <property type="match status" value="1"/>
</dbReference>
<name>W6RWU5_9CLOT</name>
<evidence type="ECO:0000256" key="2">
    <source>
        <dbReference type="ARBA" id="ARBA00005684"/>
    </source>
</evidence>
<organism evidence="11 12">
    <name type="scientific">Clostridium bornimense</name>
    <dbReference type="NCBI Taxonomy" id="1216932"/>
    <lineage>
        <taxon>Bacteria</taxon>
        <taxon>Bacillati</taxon>
        <taxon>Bacillota</taxon>
        <taxon>Clostridia</taxon>
        <taxon>Eubacteriales</taxon>
        <taxon>Clostridiaceae</taxon>
        <taxon>Clostridium</taxon>
    </lineage>
</organism>
<keyword evidence="5 10" id="KW-0328">Glycosyltransferase</keyword>
<evidence type="ECO:0000256" key="6">
    <source>
        <dbReference type="ARBA" id="ARBA00022679"/>
    </source>
</evidence>
<dbReference type="eggNOG" id="COG1640">
    <property type="taxonomic scope" value="Bacteria"/>
</dbReference>
<keyword evidence="6 10" id="KW-0808">Transferase</keyword>
<evidence type="ECO:0000256" key="3">
    <source>
        <dbReference type="ARBA" id="ARBA00012560"/>
    </source>
</evidence>
<dbReference type="AlphaFoldDB" id="W6RWU5"/>
<accession>W6RWU5</accession>
<sequence length="492" mass="57139">MKRSSGILMHISSLPGKYGIGTFGKEAYEFVDFLKKSGQSYWQILPLGQTSYGDSPYQCFSAFAGNPYFVDFDILEKEGFLSKEEYENEDFGGNDKSVEYGTLFVSRMKVLRRAYENSKGKLVSEIENFKKEQELWLEDYSLYMAIKNDHNLESWQNWEEPIKLREENALNECKVKLKDEIEFWTFVQYMFFKQWSALKKYANDNGIKIIGDIPIYVSEDSADIWSNPKYFKVDEKMIPTKVAGCPPDAFAVTGQLWGNPIYDWNELEKDGFSWWIDRVRESLKIYDVVRIDHFRGFESYWEIPYGDETAINGKWVKGPGIKLFEAIEKALGKVDIIAEDLGFLTDEVKEFLRATGFPGMKILQFAFGDDDSSYIPYNYPRNCIAYTGTHDNNTFRGWFETMTTEEERKNCVKYLGLNEEEGYGWGFIRGVWESIANLSIATMQDFLDLGNEARMNEPSTLGKNWKWRATKDQLSDELADKIHDLTKTFGRI</sequence>
<protein>
    <recommendedName>
        <fullName evidence="4 10">4-alpha-glucanotransferase</fullName>
        <ecNumber evidence="3 10">2.4.1.25</ecNumber>
    </recommendedName>
    <alternativeName>
        <fullName evidence="8 10">Amylomaltase</fullName>
    </alternativeName>
    <alternativeName>
        <fullName evidence="9 10">Disproportionating enzyme</fullName>
    </alternativeName>
</protein>
<dbReference type="PANTHER" id="PTHR32438:SF5">
    <property type="entry name" value="4-ALPHA-GLUCANOTRANSFERASE DPE1, CHLOROPLASTIC_AMYLOPLASTIC"/>
    <property type="match status" value="1"/>
</dbReference>
<evidence type="ECO:0000256" key="8">
    <source>
        <dbReference type="ARBA" id="ARBA00031423"/>
    </source>
</evidence>
<dbReference type="GO" id="GO:0005975">
    <property type="term" value="P:carbohydrate metabolic process"/>
    <property type="evidence" value="ECO:0007669"/>
    <property type="project" value="InterPro"/>
</dbReference>
<reference evidence="11 12" key="1">
    <citation type="submission" date="2013-11" db="EMBL/GenBank/DDBJ databases">
        <title>Complete genome sequence of Clostridum sp. M2/40.</title>
        <authorList>
            <person name="Wibberg D."/>
            <person name="Puehler A."/>
            <person name="Schlueter A."/>
        </authorList>
    </citation>
    <scope>NUCLEOTIDE SEQUENCE [LARGE SCALE GENOMIC DNA]</scope>
    <source>
        <strain evidence="12">M2/40</strain>
    </source>
</reference>
<evidence type="ECO:0000256" key="10">
    <source>
        <dbReference type="RuleBase" id="RU361207"/>
    </source>
</evidence>
<evidence type="ECO:0000313" key="11">
    <source>
        <dbReference type="EMBL" id="CDM69151.1"/>
    </source>
</evidence>
<dbReference type="Proteomes" id="UP000019426">
    <property type="component" value="Chromosome M2/40_rep1"/>
</dbReference>
<dbReference type="SUPFAM" id="SSF51445">
    <property type="entry name" value="(Trans)glycosidases"/>
    <property type="match status" value="1"/>
</dbReference>
<comment type="catalytic activity">
    <reaction evidence="1 10">
        <text>Transfers a segment of a (1-&gt;4)-alpha-D-glucan to a new position in an acceptor, which may be glucose or a (1-&gt;4)-alpha-D-glucan.</text>
        <dbReference type="EC" id="2.4.1.25"/>
    </reaction>
</comment>
<dbReference type="NCBIfam" id="NF011080">
    <property type="entry name" value="PRK14508.1-3"/>
    <property type="match status" value="1"/>
</dbReference>
<dbReference type="NCBIfam" id="TIGR00217">
    <property type="entry name" value="malQ"/>
    <property type="match status" value="1"/>
</dbReference>
<dbReference type="HOGENOM" id="CLU_014132_1_0_9"/>
<comment type="similarity">
    <text evidence="2 10">Belongs to the disproportionating enzyme family.</text>
</comment>
<dbReference type="RefSeq" id="WP_044038896.1">
    <property type="nucleotide sequence ID" value="NZ_HG917868.1"/>
</dbReference>
<gene>
    <name evidence="11" type="primary">malQ</name>
    <name evidence="11" type="ORF">CM240_1993</name>
</gene>
<evidence type="ECO:0000256" key="4">
    <source>
        <dbReference type="ARBA" id="ARBA00020295"/>
    </source>
</evidence>